<dbReference type="Proteomes" id="UP000244441">
    <property type="component" value="Chromosome"/>
</dbReference>
<evidence type="ECO:0000313" key="3">
    <source>
        <dbReference type="Proteomes" id="UP000244441"/>
    </source>
</evidence>
<evidence type="ECO:0000313" key="2">
    <source>
        <dbReference type="EMBL" id="AWB65130.1"/>
    </source>
</evidence>
<dbReference type="OrthoDB" id="6228857at2"/>
<reference evidence="2 3" key="1">
    <citation type="submission" date="2018-01" db="EMBL/GenBank/DDBJ databases">
        <title>Genome sequence of a Cantenovulum-like bacteria.</title>
        <authorList>
            <person name="Tan W.R."/>
            <person name="Lau N.-S."/>
            <person name="Go F."/>
            <person name="Amirul A.-A.A."/>
        </authorList>
    </citation>
    <scope>NUCLEOTIDE SEQUENCE [LARGE SCALE GENOMIC DNA]</scope>
    <source>
        <strain evidence="2 3">CCB-QB4</strain>
    </source>
</reference>
<keyword evidence="3" id="KW-1185">Reference proteome</keyword>
<name>A0A2S0VLZ3_9ALTE</name>
<gene>
    <name evidence="2" type="ORF">C2869_01140</name>
</gene>
<organism evidence="2 3">
    <name type="scientific">Saccharobesus litoralis</name>
    <dbReference type="NCBI Taxonomy" id="2172099"/>
    <lineage>
        <taxon>Bacteria</taxon>
        <taxon>Pseudomonadati</taxon>
        <taxon>Pseudomonadota</taxon>
        <taxon>Gammaproteobacteria</taxon>
        <taxon>Alteromonadales</taxon>
        <taxon>Alteromonadaceae</taxon>
        <taxon>Saccharobesus</taxon>
    </lineage>
</organism>
<sequence>MHFSKLTIIITLAWLAGITTEFVRQSFFSQKNFNPNVQHSISRLSSLTEPLPKANNSNHSLNQNFVATAPATSSETQQTPSITETAHQLRLQNAQLQQQVKQLQQEKAQLQQEKSELLSEKRRLQQQNQLGQNPKLQLNAQASQQLGEQFTPEVVERVIKKHIPQNIQSMIQRQSPSLKQFITGFHQRQKDYEWGYNMQMQITDFITTHDLGVGIEISRVQCKQPHCEIIINELFESSWRPIVDEMRDQVWWQFTRTRTLANRNISAGNRLVYTFLMAENTSE</sequence>
<protein>
    <submittedName>
        <fullName evidence="2">Uncharacterized protein</fullName>
    </submittedName>
</protein>
<dbReference type="KEGG" id="cate:C2869_01140"/>
<accession>A0A2S0VLZ3</accession>
<dbReference type="AlphaFoldDB" id="A0A2S0VLZ3"/>
<dbReference type="RefSeq" id="WP_108601208.1">
    <property type="nucleotide sequence ID" value="NZ_CP026604.1"/>
</dbReference>
<proteinExistence type="predicted"/>
<dbReference type="EMBL" id="CP026604">
    <property type="protein sequence ID" value="AWB65130.1"/>
    <property type="molecule type" value="Genomic_DNA"/>
</dbReference>
<keyword evidence="1" id="KW-0175">Coiled coil</keyword>
<feature type="coiled-coil region" evidence="1">
    <location>
        <begin position="86"/>
        <end position="130"/>
    </location>
</feature>
<evidence type="ECO:0000256" key="1">
    <source>
        <dbReference type="SAM" id="Coils"/>
    </source>
</evidence>